<keyword evidence="7" id="KW-0378">Hydrolase</keyword>
<dbReference type="GO" id="GO:0006950">
    <property type="term" value="P:response to stress"/>
    <property type="evidence" value="ECO:0007669"/>
    <property type="project" value="UniProtKB-ARBA"/>
</dbReference>
<reference evidence="7" key="1">
    <citation type="submission" date="2013-03" db="EMBL/GenBank/DDBJ databases">
        <title>Genome Sequence of the Profundibacterium mesophilum strain KAUST100406-0324T from Red Sea, a novel genus in the family Rhodobacteraceae.</title>
        <authorList>
            <person name="Essack M."/>
            <person name="Alam I."/>
            <person name="Lafi F."/>
            <person name="Alawi W."/>
            <person name="Kamanu F."/>
            <person name="Al-Suwailem A."/>
            <person name="Lee O.O."/>
            <person name="Xu Y."/>
            <person name="Bajic V."/>
            <person name="Qian P.-Y."/>
            <person name="Archer J."/>
        </authorList>
    </citation>
    <scope>NUCLEOTIDE SEQUENCE</scope>
    <source>
        <strain evidence="7">KAUST100406-0324</strain>
    </source>
</reference>
<dbReference type="InterPro" id="IPR048015">
    <property type="entry name" value="NTP-PPase_MazG-like_N"/>
</dbReference>
<dbReference type="InterPro" id="IPR048011">
    <property type="entry name" value="NTP-PPase_MazG-like_C"/>
</dbReference>
<comment type="caution">
    <text evidence="7">The sequence shown here is derived from an EMBL/GenBank/DDBJ whole genome shotgun (WGS) entry which is preliminary data.</text>
</comment>
<keyword evidence="8" id="KW-1185">Reference proteome</keyword>
<dbReference type="GO" id="GO:0046061">
    <property type="term" value="P:dATP catabolic process"/>
    <property type="evidence" value="ECO:0007669"/>
    <property type="project" value="TreeGrafter"/>
</dbReference>
<dbReference type="InterPro" id="IPR011551">
    <property type="entry name" value="NTP_PyrPHydrolase_MazG"/>
</dbReference>
<dbReference type="EC" id="3.6.1.8" evidence="3"/>
<organism evidence="7 8">
    <name type="scientific">Profundibacterium mesophilum KAUST100406-0324</name>
    <dbReference type="NCBI Taxonomy" id="1037889"/>
    <lineage>
        <taxon>Bacteria</taxon>
        <taxon>Pseudomonadati</taxon>
        <taxon>Pseudomonadota</taxon>
        <taxon>Alphaproteobacteria</taxon>
        <taxon>Rhodobacterales</taxon>
        <taxon>Roseobacteraceae</taxon>
        <taxon>Profundibacterium</taxon>
    </lineage>
</organism>
<dbReference type="FunFam" id="1.10.287.1080:FF:000003">
    <property type="entry name" value="Nucleoside triphosphate pyrophosphohydrolase"/>
    <property type="match status" value="1"/>
</dbReference>
<evidence type="ECO:0000313" key="8">
    <source>
        <dbReference type="Proteomes" id="UP000698242"/>
    </source>
</evidence>
<dbReference type="GO" id="GO:0046052">
    <property type="term" value="P:UTP catabolic process"/>
    <property type="evidence" value="ECO:0007669"/>
    <property type="project" value="TreeGrafter"/>
</dbReference>
<dbReference type="GO" id="GO:0006203">
    <property type="term" value="P:dGTP catabolic process"/>
    <property type="evidence" value="ECO:0007669"/>
    <property type="project" value="TreeGrafter"/>
</dbReference>
<comment type="catalytic activity">
    <reaction evidence="1">
        <text>ATP + H2O = AMP + diphosphate + H(+)</text>
        <dbReference type="Rhea" id="RHEA:14245"/>
        <dbReference type="ChEBI" id="CHEBI:15377"/>
        <dbReference type="ChEBI" id="CHEBI:15378"/>
        <dbReference type="ChEBI" id="CHEBI:30616"/>
        <dbReference type="ChEBI" id="CHEBI:33019"/>
        <dbReference type="ChEBI" id="CHEBI:456215"/>
        <dbReference type="EC" id="3.6.1.8"/>
    </reaction>
</comment>
<dbReference type="NCBIfam" id="TIGR00444">
    <property type="entry name" value="mazG"/>
    <property type="match status" value="1"/>
</dbReference>
<dbReference type="InterPro" id="IPR004518">
    <property type="entry name" value="MazG-like_dom"/>
</dbReference>
<feature type="domain" description="NTP pyrophosphohydrolase MazG-like" evidence="6">
    <location>
        <begin position="96"/>
        <end position="169"/>
    </location>
</feature>
<dbReference type="PANTHER" id="PTHR30522">
    <property type="entry name" value="NUCLEOSIDE TRIPHOSPHATE PYROPHOSPHOHYDROLASE"/>
    <property type="match status" value="1"/>
</dbReference>
<proteinExistence type="inferred from homology"/>
<dbReference type="GO" id="GO:0046081">
    <property type="term" value="P:dUTP catabolic process"/>
    <property type="evidence" value="ECO:0007669"/>
    <property type="project" value="TreeGrafter"/>
</dbReference>
<dbReference type="CDD" id="cd11528">
    <property type="entry name" value="NTP-PPase_MazG_Nterm"/>
    <property type="match status" value="1"/>
</dbReference>
<dbReference type="EMBL" id="APKE01000033">
    <property type="protein sequence ID" value="KAF0674918.1"/>
    <property type="molecule type" value="Genomic_DNA"/>
</dbReference>
<dbReference type="GO" id="GO:0047693">
    <property type="term" value="F:ATP diphosphatase activity"/>
    <property type="evidence" value="ECO:0007669"/>
    <property type="project" value="UniProtKB-EC"/>
</dbReference>
<evidence type="ECO:0000256" key="2">
    <source>
        <dbReference type="ARBA" id="ARBA00061115"/>
    </source>
</evidence>
<evidence type="ECO:0000313" key="7">
    <source>
        <dbReference type="EMBL" id="KAF0674918.1"/>
    </source>
</evidence>
<dbReference type="NCBIfam" id="NF007113">
    <property type="entry name" value="PRK09562.1"/>
    <property type="match status" value="1"/>
</dbReference>
<evidence type="ECO:0000256" key="1">
    <source>
        <dbReference type="ARBA" id="ARBA00052141"/>
    </source>
</evidence>
<evidence type="ECO:0000256" key="4">
    <source>
        <dbReference type="ARBA" id="ARBA00074799"/>
    </source>
</evidence>
<name>A0A921NWN6_9RHOB</name>
<dbReference type="Pfam" id="PF03819">
    <property type="entry name" value="MazG"/>
    <property type="match status" value="2"/>
</dbReference>
<evidence type="ECO:0000256" key="3">
    <source>
        <dbReference type="ARBA" id="ARBA00066372"/>
    </source>
</evidence>
<gene>
    <name evidence="7" type="primary">mazG</name>
    <name evidence="7" type="ORF">PMES_02626</name>
</gene>
<protein>
    <recommendedName>
        <fullName evidence="4">Nucleoside triphosphate pyrophosphohydrolase</fullName>
        <ecNumber evidence="3">3.6.1.8</ecNumber>
    </recommendedName>
</protein>
<evidence type="ECO:0000259" key="6">
    <source>
        <dbReference type="Pfam" id="PF03819"/>
    </source>
</evidence>
<feature type="region of interest" description="Disordered" evidence="5">
    <location>
        <begin position="1"/>
        <end position="56"/>
    </location>
</feature>
<sequence length="330" mass="35740">MLRPAQTALSGAGSQAGRACPVSGMDRHGMDRRGCGADNVPHHGPAPNPASAQHRSDMMADDADPIFDTPEGLARLLAVMARLRDPDGGCPWDLEQDFASIAPYTIEEAYEVADAIARGDRTDLKGELGDLLLQVVYHAQMAQEEGSFDFDAVARGVTDKMISRHPHVFGGEGRDKSAAQQVADWETAKAAERASRAETGALDGVALGLPALMRAVKLQKRAARAGFDWEDVDGVIGKVAEEAEELARARDGVSPREIAEEMGDMLFTMVNLSRHLGVDPEAALRDANAKFTRRFSHIETALEARGMTVASQDITALDDLWREAKRREKK</sequence>
<comment type="similarity">
    <text evidence="2">Belongs to the nucleoside triphosphate pyrophosphohydrolase family.</text>
</comment>
<dbReference type="AlphaFoldDB" id="A0A921NWN6"/>
<dbReference type="Proteomes" id="UP000698242">
    <property type="component" value="Unassembled WGS sequence"/>
</dbReference>
<dbReference type="FunFam" id="1.10.287.1080:FF:000001">
    <property type="entry name" value="Nucleoside triphosphate pyrophosphohydrolase"/>
    <property type="match status" value="1"/>
</dbReference>
<dbReference type="Gene3D" id="1.10.287.1080">
    <property type="entry name" value="MazG-like"/>
    <property type="match status" value="2"/>
</dbReference>
<dbReference type="GO" id="GO:0046047">
    <property type="term" value="P:TTP catabolic process"/>
    <property type="evidence" value="ECO:0007669"/>
    <property type="project" value="TreeGrafter"/>
</dbReference>
<feature type="domain" description="NTP pyrophosphohydrolase MazG-like" evidence="6">
    <location>
        <begin position="238"/>
        <end position="297"/>
    </location>
</feature>
<dbReference type="PANTHER" id="PTHR30522:SF0">
    <property type="entry name" value="NUCLEOSIDE TRIPHOSPHATE PYROPHOSPHOHYDROLASE"/>
    <property type="match status" value="1"/>
</dbReference>
<feature type="compositionally biased region" description="Basic and acidic residues" evidence="5">
    <location>
        <begin position="25"/>
        <end position="35"/>
    </location>
</feature>
<dbReference type="GO" id="GO:0046076">
    <property type="term" value="P:dTTP catabolic process"/>
    <property type="evidence" value="ECO:0007669"/>
    <property type="project" value="TreeGrafter"/>
</dbReference>
<dbReference type="SUPFAM" id="SSF101386">
    <property type="entry name" value="all-alpha NTP pyrophosphatases"/>
    <property type="match status" value="2"/>
</dbReference>
<evidence type="ECO:0000256" key="5">
    <source>
        <dbReference type="SAM" id="MobiDB-lite"/>
    </source>
</evidence>
<accession>A0A921NWN6</accession>
<dbReference type="CDD" id="cd11529">
    <property type="entry name" value="NTP-PPase_MazG_Cterm"/>
    <property type="match status" value="1"/>
</dbReference>